<sequence length="64" mass="6753">MPRKNALGAVLVFWNGPALHGVLLRGDLAEWSCDAVGRPAETMADLAAGLGVRTPVLLTVTRAR</sequence>
<dbReference type="Proteomes" id="UP001212326">
    <property type="component" value="Chromosome"/>
</dbReference>
<protein>
    <submittedName>
        <fullName evidence="1">Uncharacterized protein</fullName>
    </submittedName>
</protein>
<reference evidence="1 2" key="1">
    <citation type="submission" date="2022-12" db="EMBL/GenBank/DDBJ databases">
        <authorList>
            <person name="Mo P."/>
        </authorList>
    </citation>
    <scope>NUCLEOTIDE SEQUENCE [LARGE SCALE GENOMIC DNA]</scope>
    <source>
        <strain evidence="1 2">HUAS 2-6</strain>
    </source>
</reference>
<keyword evidence="2" id="KW-1185">Reference proteome</keyword>
<dbReference type="EMBL" id="CP115300">
    <property type="protein sequence ID" value="WBO65425.1"/>
    <property type="molecule type" value="Genomic_DNA"/>
</dbReference>
<dbReference type="RefSeq" id="WP_270082997.1">
    <property type="nucleotide sequence ID" value="NZ_CP115300.1"/>
</dbReference>
<evidence type="ECO:0000313" key="2">
    <source>
        <dbReference type="Proteomes" id="UP001212326"/>
    </source>
</evidence>
<evidence type="ECO:0000313" key="1">
    <source>
        <dbReference type="EMBL" id="WBO65425.1"/>
    </source>
</evidence>
<accession>A0ABY7P797</accession>
<proteinExistence type="predicted"/>
<name>A0ABY7P797_9ACTN</name>
<gene>
    <name evidence="1" type="ORF">O1G22_22660</name>
</gene>
<organism evidence="1 2">
    <name type="scientific">Streptomyces camelliae</name>
    <dbReference type="NCBI Taxonomy" id="3004093"/>
    <lineage>
        <taxon>Bacteria</taxon>
        <taxon>Bacillati</taxon>
        <taxon>Actinomycetota</taxon>
        <taxon>Actinomycetes</taxon>
        <taxon>Kitasatosporales</taxon>
        <taxon>Streptomycetaceae</taxon>
        <taxon>Streptomyces</taxon>
    </lineage>
</organism>